<evidence type="ECO:0000256" key="1">
    <source>
        <dbReference type="SAM" id="MobiDB-lite"/>
    </source>
</evidence>
<keyword evidence="3" id="KW-1185">Reference proteome</keyword>
<dbReference type="RefSeq" id="WP_162453693.1">
    <property type="nucleotide sequence ID" value="NZ_WLZY01000016.1"/>
</dbReference>
<evidence type="ECO:0000313" key="3">
    <source>
        <dbReference type="Proteomes" id="UP000460435"/>
    </source>
</evidence>
<accession>A0A7K3MCI3</accession>
<dbReference type="Proteomes" id="UP000460435">
    <property type="component" value="Unassembled WGS sequence"/>
</dbReference>
<dbReference type="AlphaFoldDB" id="A0A7K3MCI3"/>
<reference evidence="2 3" key="1">
    <citation type="submission" date="2019-11" db="EMBL/GenBank/DDBJ databases">
        <authorList>
            <person name="Li X.-J."/>
            <person name="Feng X.-M."/>
        </authorList>
    </citation>
    <scope>NUCLEOTIDE SEQUENCE [LARGE SCALE GENOMIC DNA]</scope>
    <source>
        <strain evidence="2 3">XMNu-373</strain>
    </source>
</reference>
<sequence length="94" mass="9978">MSIEITNERMSSDTTKHHAWRTDPDGGLWEVSWLPTRRLDRNAAVTAMVLAETVAITTAGGGGLCHDDPVWAFIDAWASELGLTGAVAVASLGA</sequence>
<dbReference type="EMBL" id="WLZY01000016">
    <property type="protein sequence ID" value="NDL60976.1"/>
    <property type="molecule type" value="Genomic_DNA"/>
</dbReference>
<gene>
    <name evidence="2" type="ORF">F7O44_28260</name>
</gene>
<name>A0A7K3MCI3_9ACTN</name>
<feature type="region of interest" description="Disordered" evidence="1">
    <location>
        <begin position="1"/>
        <end position="24"/>
    </location>
</feature>
<proteinExistence type="predicted"/>
<evidence type="ECO:0000313" key="2">
    <source>
        <dbReference type="EMBL" id="NDL60976.1"/>
    </source>
</evidence>
<comment type="caution">
    <text evidence="2">The sequence shown here is derived from an EMBL/GenBank/DDBJ whole genome shotgun (WGS) entry which is preliminary data.</text>
</comment>
<protein>
    <submittedName>
        <fullName evidence="2">Uncharacterized protein</fullName>
    </submittedName>
</protein>
<organism evidence="2 3">
    <name type="scientific">Phytoactinopolyspora mesophila</name>
    <dbReference type="NCBI Taxonomy" id="2650750"/>
    <lineage>
        <taxon>Bacteria</taxon>
        <taxon>Bacillati</taxon>
        <taxon>Actinomycetota</taxon>
        <taxon>Actinomycetes</taxon>
        <taxon>Jiangellales</taxon>
        <taxon>Jiangellaceae</taxon>
        <taxon>Phytoactinopolyspora</taxon>
    </lineage>
</organism>